<keyword evidence="12" id="KW-0496">Mitochondrion</keyword>
<evidence type="ECO:0000256" key="9">
    <source>
        <dbReference type="ARBA" id="ARBA00022833"/>
    </source>
</evidence>
<comment type="catalytic activity">
    <reaction evidence="1">
        <text>Release of an N-terminal octapeptide as second stage of processing of some proteins imported into the mitochondrion.</text>
        <dbReference type="EC" id="3.4.24.59"/>
    </reaction>
</comment>
<evidence type="ECO:0000259" key="17">
    <source>
        <dbReference type="Pfam" id="PF01432"/>
    </source>
</evidence>
<evidence type="ECO:0000256" key="8">
    <source>
        <dbReference type="ARBA" id="ARBA00022801"/>
    </source>
</evidence>
<keyword evidence="7 15" id="KW-0479">Metal-binding</keyword>
<protein>
    <recommendedName>
        <fullName evidence="5">Mitochondrial intermediate peptidase</fullName>
        <ecNumber evidence="4">3.4.24.59</ecNumber>
    </recommendedName>
    <alternativeName>
        <fullName evidence="14">Octapeptidyl aminopeptidase</fullName>
    </alternativeName>
</protein>
<feature type="domain" description="Peptidase M3A/M3B catalytic" evidence="17">
    <location>
        <begin position="889"/>
        <end position="1359"/>
    </location>
</feature>
<comment type="function">
    <text evidence="13">Cleaves proteins, imported into the mitochondrion, to their mature size. While most mitochondrial precursor proteins are processed to the mature form in one step by mitochondrial processing peptidase (MPP), the sequential cleavage by MIP of an octapeptide after initial processing by MPP is a required step for a subgroup of nuclear-encoded precursor proteins destined for the matrix or the inner membrane.</text>
</comment>
<dbReference type="InterPro" id="IPR024077">
    <property type="entry name" value="Neurolysin/TOP_dom2"/>
</dbReference>
<evidence type="ECO:0000256" key="3">
    <source>
        <dbReference type="ARBA" id="ARBA00006040"/>
    </source>
</evidence>
<dbReference type="InterPro" id="IPR033851">
    <property type="entry name" value="M3A_MIP"/>
</dbReference>
<dbReference type="GO" id="GO:0005759">
    <property type="term" value="C:mitochondrial matrix"/>
    <property type="evidence" value="ECO:0007669"/>
    <property type="project" value="UniProtKB-SubCell"/>
</dbReference>
<evidence type="ECO:0000256" key="4">
    <source>
        <dbReference type="ARBA" id="ARBA00012441"/>
    </source>
</evidence>
<evidence type="ECO:0000256" key="1">
    <source>
        <dbReference type="ARBA" id="ARBA00000436"/>
    </source>
</evidence>
<evidence type="ECO:0000256" key="10">
    <source>
        <dbReference type="ARBA" id="ARBA00022946"/>
    </source>
</evidence>
<dbReference type="Pfam" id="PF08555">
    <property type="entry name" value="FAM32A"/>
    <property type="match status" value="1"/>
</dbReference>
<keyword evidence="11 15" id="KW-0482">Metalloprotease</keyword>
<evidence type="ECO:0000256" key="13">
    <source>
        <dbReference type="ARBA" id="ARBA00025208"/>
    </source>
</evidence>
<comment type="subcellular location">
    <subcellularLocation>
        <location evidence="2">Mitochondrion matrix</location>
    </subcellularLocation>
</comment>
<dbReference type="InterPro" id="IPR013865">
    <property type="entry name" value="FAM32A"/>
</dbReference>
<keyword evidence="6 15" id="KW-0645">Protease</keyword>
<dbReference type="PANTHER" id="PTHR11804">
    <property type="entry name" value="PROTEASE M3 THIMET OLIGOPEPTIDASE-RELATED"/>
    <property type="match status" value="1"/>
</dbReference>
<gene>
    <name evidence="18" type="ORF">DXG03_008507</name>
</gene>
<dbReference type="Gene3D" id="1.10.1370.10">
    <property type="entry name" value="Neurolysin, domain 3"/>
    <property type="match status" value="2"/>
</dbReference>
<evidence type="ECO:0000256" key="15">
    <source>
        <dbReference type="RuleBase" id="RU003435"/>
    </source>
</evidence>
<dbReference type="Proteomes" id="UP000775547">
    <property type="component" value="Unassembled WGS sequence"/>
</dbReference>
<organism evidence="18 19">
    <name type="scientific">Asterophora parasitica</name>
    <dbReference type="NCBI Taxonomy" id="117018"/>
    <lineage>
        <taxon>Eukaryota</taxon>
        <taxon>Fungi</taxon>
        <taxon>Dikarya</taxon>
        <taxon>Basidiomycota</taxon>
        <taxon>Agaricomycotina</taxon>
        <taxon>Agaricomycetes</taxon>
        <taxon>Agaricomycetidae</taxon>
        <taxon>Agaricales</taxon>
        <taxon>Tricholomatineae</taxon>
        <taxon>Lyophyllaceae</taxon>
        <taxon>Asterophora</taxon>
    </lineage>
</organism>
<dbReference type="InterPro" id="IPR001567">
    <property type="entry name" value="Pept_M3A_M3B_dom"/>
</dbReference>
<accession>A0A9P7GC45</accession>
<reference evidence="18" key="1">
    <citation type="submission" date="2020-07" db="EMBL/GenBank/DDBJ databases">
        <authorList>
            <person name="Nieuwenhuis M."/>
            <person name="Van De Peppel L.J.J."/>
        </authorList>
    </citation>
    <scope>NUCLEOTIDE SEQUENCE</scope>
    <source>
        <strain evidence="18">AP01</strain>
        <tissue evidence="18">Mycelium</tissue>
    </source>
</reference>
<feature type="region of interest" description="Disordered" evidence="16">
    <location>
        <begin position="393"/>
        <end position="540"/>
    </location>
</feature>
<evidence type="ECO:0000256" key="14">
    <source>
        <dbReference type="ARBA" id="ARBA00032470"/>
    </source>
</evidence>
<dbReference type="GO" id="GO:0004222">
    <property type="term" value="F:metalloendopeptidase activity"/>
    <property type="evidence" value="ECO:0007669"/>
    <property type="project" value="UniProtKB-EC"/>
</dbReference>
<keyword evidence="19" id="KW-1185">Reference proteome</keyword>
<feature type="region of interest" description="Disordered" evidence="16">
    <location>
        <begin position="250"/>
        <end position="278"/>
    </location>
</feature>
<name>A0A9P7GC45_9AGAR</name>
<evidence type="ECO:0000256" key="7">
    <source>
        <dbReference type="ARBA" id="ARBA00022723"/>
    </source>
</evidence>
<feature type="compositionally biased region" description="Polar residues" evidence="16">
    <location>
        <begin position="520"/>
        <end position="536"/>
    </location>
</feature>
<sequence length="1377" mass="153899">MSAYDIRPGGSLKLKGGVAEGGIVKKKKKKSKSKPGSEKDGERQKVKDLLFREDEERSRSPPGSGSNSPVPGSSSSRKTEAEKRFEEVQKRRLAERVAKLANKTHKDRVNEFNNHLESLSEHHDIPKVCVLTGLSGECVMSSLEEAIMLPEPNEVLSQVLQGFILNLKPQTHQISTTVASVLADFLKASERTIFWNDDLKMNVDPFQGREGGFFTADWDFKLKILRQLVELQLTHNADIKATIDRAWGVSQHKHKKKDAATARPEPSDPKSQESLQLLPIGQDSRRKRYWVADDSPRVFASTNPWKITATFQTVSTTKEEYEALIEELKASAPPELKKGQKRTRLETSHISVIGALEARIEAIDAEIARVAKVRKRIEQREYRKLLLAQTDVRETRTRRQTQKPDYVYNDTYDSGASGLKEDGDEYSYQEEEVLEEEFDEEDFLNPRGEPNGSHRRRAATRHVEPRRSTRTATKLNTNGKRESSAESWSQWRGERRSSRLGGPDLDAMEPPPKRARTEDSTMSTNSADVGSTSTNGAAPHGVKLKSSGAAALKPNEIALEQIAGKKRSKFWVYAVEPIPDVTPTETVEASASNGAAKSATDNQDAPLSNGNGAHRAAPSPSRQENGKRMDFDRSLEALATQAKFPTIPASPDDVALVSLFDHPNSGFKSAPFSTTGLFGHPSLTHPEALVSLADATVVRARLLTNRILRARESRNELLKVVKNLDRLSDMLCGVIDLSELVRNAHPDRMWVQAANHAYETLCEFMNVLNTHVGLYEVLKAVMKDPSIVSTLSPEAYKTALIFWLDFEKSAINLPTEQRHRFVSLSSDILVLGREFLSQVNTARPPTSIKPSELSGLKDKGMGVRLQLQAQFTQRDLLVYPGSLQAQMIMRSAPEEEPRRRVYIAANSSTPEQLQTLERLLQKRGELARLVGRESYAAMTLDDKMAKSPGNVSSFLDALMEHTRPFAQKALHTLSARKQAHHGTSTLPTIQAWDRDFYCPPEPPAPPIPLPPLTLGTVFMGLSRLFQHLYGISLRPADAASGEVWHSDVHKLEVVDEEKGVIGWVYADLFARRGKASGAAHYTVRCSRRTDDDDEHGDGKLQEQEMRILESQNFEAVKRHRLPGQDGVYQLPLVVLLCEFTRPTITRGPSVLEWHEVLTLFHEMGHAMHSMIGRTEYQNVSGTRCATDFVELPSILMEHFLNSLTVLSLFDMEGTSAVRQIGNHHADPCHSIDTYTQILLAAVDQIYHSPVVHASHFDSTAELANLHNTRGLIPYVPGTSFQTQFGHLFGYGATYYSYLFDRAIASRVWRDVFASDPLNRETGEKYKRQVLRYGGGKDPWKMVSTLLDAPELESGDAEAMREVGRWRIEDEVGLAGRH</sequence>
<comment type="cofactor">
    <cofactor evidence="15">
        <name>Zn(2+)</name>
        <dbReference type="ChEBI" id="CHEBI:29105"/>
    </cofactor>
    <text evidence="15">Binds 1 zinc ion.</text>
</comment>
<keyword evidence="10" id="KW-0809">Transit peptide</keyword>
<evidence type="ECO:0000256" key="6">
    <source>
        <dbReference type="ARBA" id="ARBA00022670"/>
    </source>
</evidence>
<dbReference type="GO" id="GO:0046872">
    <property type="term" value="F:metal ion binding"/>
    <property type="evidence" value="ECO:0007669"/>
    <property type="project" value="UniProtKB-UniRule"/>
</dbReference>
<reference evidence="18" key="2">
    <citation type="submission" date="2021-10" db="EMBL/GenBank/DDBJ databases">
        <title>Phylogenomics reveals ancestral predisposition of the termite-cultivated fungus Termitomyces towards a domesticated lifestyle.</title>
        <authorList>
            <person name="Auxier B."/>
            <person name="Grum-Grzhimaylo A."/>
            <person name="Cardenas M.E."/>
            <person name="Lodge J.D."/>
            <person name="Laessoe T."/>
            <person name="Pedersen O."/>
            <person name="Smith M.E."/>
            <person name="Kuyper T.W."/>
            <person name="Franco-Molano E.A."/>
            <person name="Baroni T.J."/>
            <person name="Aanen D.K."/>
        </authorList>
    </citation>
    <scope>NUCLEOTIDE SEQUENCE</scope>
    <source>
        <strain evidence="18">AP01</strain>
        <tissue evidence="18">Mycelium</tissue>
    </source>
</reference>
<evidence type="ECO:0000256" key="16">
    <source>
        <dbReference type="SAM" id="MobiDB-lite"/>
    </source>
</evidence>
<feature type="compositionally biased region" description="Low complexity" evidence="16">
    <location>
        <begin position="60"/>
        <end position="76"/>
    </location>
</feature>
<dbReference type="GO" id="GO:0006627">
    <property type="term" value="P:protein processing involved in protein targeting to mitochondrion"/>
    <property type="evidence" value="ECO:0007669"/>
    <property type="project" value="TreeGrafter"/>
</dbReference>
<feature type="compositionally biased region" description="Acidic residues" evidence="16">
    <location>
        <begin position="422"/>
        <end position="443"/>
    </location>
</feature>
<evidence type="ECO:0000256" key="2">
    <source>
        <dbReference type="ARBA" id="ARBA00004305"/>
    </source>
</evidence>
<evidence type="ECO:0000313" key="19">
    <source>
        <dbReference type="Proteomes" id="UP000775547"/>
    </source>
</evidence>
<dbReference type="PANTHER" id="PTHR11804:SF79">
    <property type="entry name" value="MITOCHONDRIAL INTERMEDIATE PEPTIDASE"/>
    <property type="match status" value="1"/>
</dbReference>
<evidence type="ECO:0000313" key="18">
    <source>
        <dbReference type="EMBL" id="KAG5647784.1"/>
    </source>
</evidence>
<dbReference type="CDD" id="cd06457">
    <property type="entry name" value="M3A_MIP"/>
    <property type="match status" value="1"/>
</dbReference>
<dbReference type="Pfam" id="PF01432">
    <property type="entry name" value="Peptidase_M3"/>
    <property type="match status" value="1"/>
</dbReference>
<dbReference type="InterPro" id="IPR045090">
    <property type="entry name" value="Pept_M3A_M3B"/>
</dbReference>
<comment type="caution">
    <text evidence="18">The sequence shown here is derived from an EMBL/GenBank/DDBJ whole genome shotgun (WGS) entry which is preliminary data.</text>
</comment>
<feature type="compositionally biased region" description="Basic residues" evidence="16">
    <location>
        <begin position="24"/>
        <end position="33"/>
    </location>
</feature>
<evidence type="ECO:0000256" key="11">
    <source>
        <dbReference type="ARBA" id="ARBA00023049"/>
    </source>
</evidence>
<dbReference type="GO" id="GO:0006518">
    <property type="term" value="P:peptide metabolic process"/>
    <property type="evidence" value="ECO:0007669"/>
    <property type="project" value="TreeGrafter"/>
</dbReference>
<comment type="similarity">
    <text evidence="3 15">Belongs to the peptidase M3 family.</text>
</comment>
<dbReference type="EMBL" id="JABCKV010000007">
    <property type="protein sequence ID" value="KAG5647784.1"/>
    <property type="molecule type" value="Genomic_DNA"/>
</dbReference>
<dbReference type="OrthoDB" id="17530at2759"/>
<feature type="region of interest" description="Disordered" evidence="16">
    <location>
        <begin position="1"/>
        <end position="88"/>
    </location>
</feature>
<dbReference type="InterPro" id="IPR024079">
    <property type="entry name" value="MetalloPept_cat_dom_sf"/>
</dbReference>
<keyword evidence="8 15" id="KW-0378">Hydrolase</keyword>
<keyword evidence="9 15" id="KW-0862">Zinc</keyword>
<evidence type="ECO:0000256" key="12">
    <source>
        <dbReference type="ARBA" id="ARBA00023128"/>
    </source>
</evidence>
<feature type="region of interest" description="Disordered" evidence="16">
    <location>
        <begin position="584"/>
        <end position="627"/>
    </location>
</feature>
<proteinExistence type="inferred from homology"/>
<dbReference type="FunFam" id="3.40.390.10:FF:000055">
    <property type="entry name" value="Related to mitochondrial intermediate peptidase"/>
    <property type="match status" value="1"/>
</dbReference>
<feature type="compositionally biased region" description="Basic and acidic residues" evidence="16">
    <location>
        <begin position="77"/>
        <end position="88"/>
    </location>
</feature>
<dbReference type="Gene3D" id="3.40.390.10">
    <property type="entry name" value="Collagenase (Catalytic Domain)"/>
    <property type="match status" value="1"/>
</dbReference>
<dbReference type="SUPFAM" id="SSF55486">
    <property type="entry name" value="Metalloproteases ('zincins'), catalytic domain"/>
    <property type="match status" value="1"/>
</dbReference>
<feature type="compositionally biased region" description="Basic and acidic residues" evidence="16">
    <location>
        <begin position="35"/>
        <end position="59"/>
    </location>
</feature>
<evidence type="ECO:0000256" key="5">
    <source>
        <dbReference type="ARBA" id="ARBA00018046"/>
    </source>
</evidence>
<feature type="compositionally biased region" description="Polar residues" evidence="16">
    <location>
        <begin position="584"/>
        <end position="611"/>
    </location>
</feature>
<dbReference type="EC" id="3.4.24.59" evidence="4"/>